<keyword evidence="1" id="KW-0812">Transmembrane</keyword>
<dbReference type="AlphaFoldDB" id="A0A3N4E864"/>
<dbReference type="Proteomes" id="UP000273778">
    <property type="component" value="Chromosome"/>
</dbReference>
<keyword evidence="1" id="KW-0472">Membrane</keyword>
<keyword evidence="4" id="KW-1185">Reference proteome</keyword>
<evidence type="ECO:0000313" key="3">
    <source>
        <dbReference type="EMBL" id="RPA33128.1"/>
    </source>
</evidence>
<evidence type="ECO:0000256" key="1">
    <source>
        <dbReference type="SAM" id="Phobius"/>
    </source>
</evidence>
<dbReference type="RefSeq" id="WP_124012360.1">
    <property type="nucleotide sequence ID" value="NZ_CP034073.1"/>
</dbReference>
<reference evidence="2 4" key="1">
    <citation type="submission" date="2018-11" db="EMBL/GenBank/DDBJ databases">
        <title>Shewanella sp. M2.</title>
        <authorList>
            <person name="Hwang Y.J."/>
            <person name="Hwang C.Y."/>
        </authorList>
    </citation>
    <scope>NUCLEOTIDE SEQUENCE [LARGE SCALE GENOMIC DNA]</scope>
    <source>
        <strain evidence="2 4">M2</strain>
    </source>
</reference>
<proteinExistence type="predicted"/>
<evidence type="ECO:0000313" key="5">
    <source>
        <dbReference type="Proteomes" id="UP000278855"/>
    </source>
</evidence>
<reference evidence="5" key="2">
    <citation type="submission" date="2018-11" db="EMBL/GenBank/DDBJ databases">
        <title>Shewanella sp. R106.</title>
        <authorList>
            <person name="Hwang Y.J."/>
            <person name="Hwang C.Y."/>
        </authorList>
    </citation>
    <scope>NUCLEOTIDE SEQUENCE [LARGE SCALE GENOMIC DNA]</scope>
    <source>
        <strain evidence="5">R106</strain>
    </source>
</reference>
<feature type="transmembrane region" description="Helical" evidence="1">
    <location>
        <begin position="16"/>
        <end position="35"/>
    </location>
</feature>
<sequence length="140" mass="15806">MNSHHHQPLYYLPVRHYIRCGVVVTILTCTLALSAHVSANSQKNQPVIPATNMAATNISPIETITVIYRSMFDYALYEQTTEMLLSFNRDLSQSNAVNAQQQSRQMAAEFGVYSPQSITFNSNDKSLLSPWPLQSFYSNE</sequence>
<dbReference type="OrthoDB" id="6266632at2"/>
<dbReference type="EMBL" id="RKKB01000002">
    <property type="protein sequence ID" value="RPA33128.1"/>
    <property type="molecule type" value="Genomic_DNA"/>
</dbReference>
<evidence type="ECO:0000313" key="2">
    <source>
        <dbReference type="EMBL" id="AZG35074.1"/>
    </source>
</evidence>
<gene>
    <name evidence="3" type="ORF">EGC77_07180</name>
    <name evidence="2" type="ORF">EGC80_09160</name>
</gene>
<name>A0A3N4E864_9GAMM</name>
<reference evidence="3" key="3">
    <citation type="submission" date="2018-11" db="EMBL/GenBank/DDBJ databases">
        <authorList>
            <person name="Hwang Y.J."/>
            <person name="Hwang C.Y."/>
        </authorList>
    </citation>
    <scope>NUCLEOTIDE SEQUENCE</scope>
    <source>
        <strain evidence="3">R106</strain>
    </source>
</reference>
<dbReference type="KEGG" id="spsr:EGC80_09160"/>
<accession>A0A3N4E864</accession>
<organism evidence="3 5">
    <name type="scientific">Shewanella psychromarinicola</name>
    <dbReference type="NCBI Taxonomy" id="2487742"/>
    <lineage>
        <taxon>Bacteria</taxon>
        <taxon>Pseudomonadati</taxon>
        <taxon>Pseudomonadota</taxon>
        <taxon>Gammaproteobacteria</taxon>
        <taxon>Alteromonadales</taxon>
        <taxon>Shewanellaceae</taxon>
        <taxon>Shewanella</taxon>
    </lineage>
</organism>
<protein>
    <submittedName>
        <fullName evidence="3">Uncharacterized protein</fullName>
    </submittedName>
</protein>
<dbReference type="Proteomes" id="UP000278855">
    <property type="component" value="Unassembled WGS sequence"/>
</dbReference>
<evidence type="ECO:0000313" key="4">
    <source>
        <dbReference type="Proteomes" id="UP000273778"/>
    </source>
</evidence>
<keyword evidence="1" id="KW-1133">Transmembrane helix</keyword>
<dbReference type="EMBL" id="CP034073">
    <property type="protein sequence ID" value="AZG35074.1"/>
    <property type="molecule type" value="Genomic_DNA"/>
</dbReference>